<comment type="caution">
    <text evidence="4">The sequence shown here is derived from an EMBL/GenBank/DDBJ whole genome shotgun (WGS) entry which is preliminary data.</text>
</comment>
<dbReference type="Pfam" id="PF23247">
    <property type="entry name" value="LRR_RPS2"/>
    <property type="match status" value="1"/>
</dbReference>
<dbReference type="Gene3D" id="1.10.630.10">
    <property type="entry name" value="Cytochrome P450"/>
    <property type="match status" value="1"/>
</dbReference>
<feature type="binding site" description="axial binding residue" evidence="2">
    <location>
        <position position="222"/>
    </location>
    <ligand>
        <name>heme</name>
        <dbReference type="ChEBI" id="CHEBI:30413"/>
    </ligand>
    <ligandPart>
        <name>Fe</name>
        <dbReference type="ChEBI" id="CHEBI:18248"/>
    </ligandPart>
</feature>
<dbReference type="InterPro" id="IPR032675">
    <property type="entry name" value="LRR_dom_sf"/>
</dbReference>
<dbReference type="GO" id="GO:0005506">
    <property type="term" value="F:iron ion binding"/>
    <property type="evidence" value="ECO:0007669"/>
    <property type="project" value="InterPro"/>
</dbReference>
<dbReference type="AlphaFoldDB" id="A0A4S4D2J8"/>
<dbReference type="InterPro" id="IPR002401">
    <property type="entry name" value="Cyt_P450_E_grp-I"/>
</dbReference>
<dbReference type="SUPFAM" id="SSF48264">
    <property type="entry name" value="Cytochrome P450"/>
    <property type="match status" value="1"/>
</dbReference>
<sequence>MSEATSDAGAPSANVFPPPTAMILDATPSSASNVVKPSISLLKILELKKPEASCTSTILHSLVYWTEILTKVLSLPSVLNTSAIALEWALAELINNPRVLQKAQEEIDNVVGKHRLVSESDGPNLPYIQAIIKETLRLHPPLPMIIRKSVQDCMVYGYNIPANSVLFVNIWSIARNPEYWESPLDFKPERFLRPENGGPVGLIDVKGQHFQLLPFGTGRRGCPGSSLAMQELPAVLGGMIQCFEWKAVNQSGVKMNGDGVVDMTEQPGMTAPRAHDLVQGSDDFPLSTQEELRKQFLELRQGITPLAQFEAWFTKLSRFAPELVETEELYCAEFEIGFNLIYPGRGDANTKIDWVTSVALVLGVRILEVFRGLRMTTLDSLVRKVIVVLAEGWLFWVVSFGYTLFCDWRANGLEASWESMMVVSCSDRSSVIVGCMWIGVGSEPIMDLIGLQCVFNLVYILRSFVQSVIQVSFPKLKTLVLDNCVNSREIHPWNLQASKISLKFLDVANLDKLIVRNCSEVAEVFQLEGLNVGEGQHVRPLIEVRMMELDGLPQLTCLWNKDPHGILGLQSLQYLTIKKCSLLRNLFTCSTAMALQQLKVLYLKSCPVMEEVIAATEDGLKEVIDVIEFPKLEWLILKDLPNLNSFCNANYNFNLPSLNRVVLKRCPDMHNFTLGQVRMSQIFVSTRGNEGLWTEDLNKYLEERLLKGEECATVDESDFDIEEEEFSNLYWLDE</sequence>
<dbReference type="EMBL" id="SDRB02012955">
    <property type="protein sequence ID" value="THF96327.1"/>
    <property type="molecule type" value="Genomic_DNA"/>
</dbReference>
<dbReference type="InterPro" id="IPR001128">
    <property type="entry name" value="Cyt_P450"/>
</dbReference>
<dbReference type="GO" id="GO:0004497">
    <property type="term" value="F:monooxygenase activity"/>
    <property type="evidence" value="ECO:0007669"/>
    <property type="project" value="InterPro"/>
</dbReference>
<gene>
    <name evidence="4" type="ORF">TEA_015360</name>
</gene>
<keyword evidence="2" id="KW-0408">Iron</keyword>
<dbReference type="PROSITE" id="PS00086">
    <property type="entry name" value="CYTOCHROME_P450"/>
    <property type="match status" value="1"/>
</dbReference>
<keyword evidence="5" id="KW-1185">Reference proteome</keyword>
<evidence type="ECO:0000256" key="2">
    <source>
        <dbReference type="PIRSR" id="PIRSR602401-1"/>
    </source>
</evidence>
<dbReference type="PRINTS" id="PR00463">
    <property type="entry name" value="EP450I"/>
</dbReference>
<name>A0A4S4D2J8_CAMSN</name>
<dbReference type="InterPro" id="IPR017972">
    <property type="entry name" value="Cyt_P450_CS"/>
</dbReference>
<organism evidence="4 5">
    <name type="scientific">Camellia sinensis var. sinensis</name>
    <name type="common">China tea</name>
    <dbReference type="NCBI Taxonomy" id="542762"/>
    <lineage>
        <taxon>Eukaryota</taxon>
        <taxon>Viridiplantae</taxon>
        <taxon>Streptophyta</taxon>
        <taxon>Embryophyta</taxon>
        <taxon>Tracheophyta</taxon>
        <taxon>Spermatophyta</taxon>
        <taxon>Magnoliopsida</taxon>
        <taxon>eudicotyledons</taxon>
        <taxon>Gunneridae</taxon>
        <taxon>Pentapetalae</taxon>
        <taxon>asterids</taxon>
        <taxon>Ericales</taxon>
        <taxon>Theaceae</taxon>
        <taxon>Camellia</taxon>
    </lineage>
</organism>
<dbReference type="InterPro" id="IPR057135">
    <property type="entry name" value="At4g27190-like_LRR"/>
</dbReference>
<dbReference type="GO" id="GO:0020037">
    <property type="term" value="F:heme binding"/>
    <property type="evidence" value="ECO:0007669"/>
    <property type="project" value="InterPro"/>
</dbReference>
<dbReference type="InterPro" id="IPR036396">
    <property type="entry name" value="Cyt_P450_sf"/>
</dbReference>
<proteinExistence type="predicted"/>
<dbReference type="STRING" id="542762.A0A4S4D2J8"/>
<evidence type="ECO:0000313" key="5">
    <source>
        <dbReference type="Proteomes" id="UP000306102"/>
    </source>
</evidence>
<accession>A0A4S4D2J8</accession>
<dbReference type="Proteomes" id="UP000306102">
    <property type="component" value="Unassembled WGS sequence"/>
</dbReference>
<keyword evidence="2" id="KW-0479">Metal-binding</keyword>
<evidence type="ECO:0000313" key="4">
    <source>
        <dbReference type="EMBL" id="THF96327.1"/>
    </source>
</evidence>
<evidence type="ECO:0000256" key="1">
    <source>
        <dbReference type="ARBA" id="ARBA00023002"/>
    </source>
</evidence>
<comment type="cofactor">
    <cofactor evidence="2">
        <name>heme</name>
        <dbReference type="ChEBI" id="CHEBI:30413"/>
    </cofactor>
</comment>
<dbReference type="PANTHER" id="PTHR24281">
    <property type="entry name" value="STEROID 21-HYDROXYLASE-RELATED"/>
    <property type="match status" value="1"/>
</dbReference>
<dbReference type="Pfam" id="PF00067">
    <property type="entry name" value="p450"/>
    <property type="match status" value="1"/>
</dbReference>
<dbReference type="GO" id="GO:0016705">
    <property type="term" value="F:oxidoreductase activity, acting on paired donors, with incorporation or reduction of molecular oxygen"/>
    <property type="evidence" value="ECO:0007669"/>
    <property type="project" value="InterPro"/>
</dbReference>
<dbReference type="SUPFAM" id="SSF52058">
    <property type="entry name" value="L domain-like"/>
    <property type="match status" value="1"/>
</dbReference>
<reference evidence="4 5" key="1">
    <citation type="journal article" date="2018" name="Proc. Natl. Acad. Sci. U.S.A.">
        <title>Draft genome sequence of Camellia sinensis var. sinensis provides insights into the evolution of the tea genome and tea quality.</title>
        <authorList>
            <person name="Wei C."/>
            <person name="Yang H."/>
            <person name="Wang S."/>
            <person name="Zhao J."/>
            <person name="Liu C."/>
            <person name="Gao L."/>
            <person name="Xia E."/>
            <person name="Lu Y."/>
            <person name="Tai Y."/>
            <person name="She G."/>
            <person name="Sun J."/>
            <person name="Cao H."/>
            <person name="Tong W."/>
            <person name="Gao Q."/>
            <person name="Li Y."/>
            <person name="Deng W."/>
            <person name="Jiang X."/>
            <person name="Wang W."/>
            <person name="Chen Q."/>
            <person name="Zhang S."/>
            <person name="Li H."/>
            <person name="Wu J."/>
            <person name="Wang P."/>
            <person name="Li P."/>
            <person name="Shi C."/>
            <person name="Zheng F."/>
            <person name="Jian J."/>
            <person name="Huang B."/>
            <person name="Shan D."/>
            <person name="Shi M."/>
            <person name="Fang C."/>
            <person name="Yue Y."/>
            <person name="Li F."/>
            <person name="Li D."/>
            <person name="Wei S."/>
            <person name="Han B."/>
            <person name="Jiang C."/>
            <person name="Yin Y."/>
            <person name="Xia T."/>
            <person name="Zhang Z."/>
            <person name="Bennetzen J.L."/>
            <person name="Zhao S."/>
            <person name="Wan X."/>
        </authorList>
    </citation>
    <scope>NUCLEOTIDE SEQUENCE [LARGE SCALE GENOMIC DNA]</scope>
    <source>
        <strain evidence="5">cv. Shuchazao</strain>
        <tissue evidence="4">Leaf</tissue>
    </source>
</reference>
<evidence type="ECO:0000259" key="3">
    <source>
        <dbReference type="Pfam" id="PF23247"/>
    </source>
</evidence>
<dbReference type="Gene3D" id="3.80.10.10">
    <property type="entry name" value="Ribonuclease Inhibitor"/>
    <property type="match status" value="1"/>
</dbReference>
<keyword evidence="1" id="KW-0560">Oxidoreductase</keyword>
<keyword evidence="2" id="KW-0349">Heme</keyword>
<dbReference type="PRINTS" id="PR00385">
    <property type="entry name" value="P450"/>
</dbReference>
<feature type="domain" description="Disease resistance protein At4g27190-like leucine-rich repeats" evidence="3">
    <location>
        <begin position="470"/>
        <end position="606"/>
    </location>
</feature>
<protein>
    <recommendedName>
        <fullName evidence="3">Disease resistance protein At4g27190-like leucine-rich repeats domain-containing protein</fullName>
    </recommendedName>
</protein>